<keyword evidence="2" id="KW-1185">Reference proteome</keyword>
<accession>A0A453FFP3</accession>
<evidence type="ECO:0000313" key="2">
    <source>
        <dbReference type="Proteomes" id="UP000015105"/>
    </source>
</evidence>
<evidence type="ECO:0000313" key="1">
    <source>
        <dbReference type="EnsemblPlants" id="AET3Gv20665700.27"/>
    </source>
</evidence>
<dbReference type="Proteomes" id="UP000015105">
    <property type="component" value="Chromosome 3D"/>
</dbReference>
<sequence length="99" mass="10925">MELKSHVVQNLVRASPTWILKSAQNVWTSEIPQTILKLGGVLGESGSPWTPPTWPRTPPQTHFPLSLPSLSSLHLTRGGHFVGIVGWPPPSWLLVMSDR</sequence>
<dbReference type="AlphaFoldDB" id="A0A453FFP3"/>
<protein>
    <submittedName>
        <fullName evidence="1">Uncharacterized protein</fullName>
    </submittedName>
</protein>
<dbReference type="Gramene" id="AET3Gv20665700.27">
    <property type="protein sequence ID" value="AET3Gv20665700.27"/>
    <property type="gene ID" value="AET3Gv20665700"/>
</dbReference>
<reference evidence="1" key="3">
    <citation type="journal article" date="2017" name="Nature">
        <title>Genome sequence of the progenitor of the wheat D genome Aegilops tauschii.</title>
        <authorList>
            <person name="Luo M.C."/>
            <person name="Gu Y.Q."/>
            <person name="Puiu D."/>
            <person name="Wang H."/>
            <person name="Twardziok S.O."/>
            <person name="Deal K.R."/>
            <person name="Huo N."/>
            <person name="Zhu T."/>
            <person name="Wang L."/>
            <person name="Wang Y."/>
            <person name="McGuire P.E."/>
            <person name="Liu S."/>
            <person name="Long H."/>
            <person name="Ramasamy R.K."/>
            <person name="Rodriguez J.C."/>
            <person name="Van S.L."/>
            <person name="Yuan L."/>
            <person name="Wang Z."/>
            <person name="Xia Z."/>
            <person name="Xiao L."/>
            <person name="Anderson O.D."/>
            <person name="Ouyang S."/>
            <person name="Liang Y."/>
            <person name="Zimin A.V."/>
            <person name="Pertea G."/>
            <person name="Qi P."/>
            <person name="Bennetzen J.L."/>
            <person name="Dai X."/>
            <person name="Dawson M.W."/>
            <person name="Muller H.G."/>
            <person name="Kugler K."/>
            <person name="Rivarola-Duarte L."/>
            <person name="Spannagl M."/>
            <person name="Mayer K.F.X."/>
            <person name="Lu F.H."/>
            <person name="Bevan M.W."/>
            <person name="Leroy P."/>
            <person name="Li P."/>
            <person name="You F.M."/>
            <person name="Sun Q."/>
            <person name="Liu Z."/>
            <person name="Lyons E."/>
            <person name="Wicker T."/>
            <person name="Salzberg S.L."/>
            <person name="Devos K.M."/>
            <person name="Dvorak J."/>
        </authorList>
    </citation>
    <scope>NUCLEOTIDE SEQUENCE [LARGE SCALE GENOMIC DNA]</scope>
    <source>
        <strain evidence="1">cv. AL8/78</strain>
    </source>
</reference>
<reference evidence="2" key="2">
    <citation type="journal article" date="2017" name="Nat. Plants">
        <title>The Aegilops tauschii genome reveals multiple impacts of transposons.</title>
        <authorList>
            <person name="Zhao G."/>
            <person name="Zou C."/>
            <person name="Li K."/>
            <person name="Wang K."/>
            <person name="Li T."/>
            <person name="Gao L."/>
            <person name="Zhang X."/>
            <person name="Wang H."/>
            <person name="Yang Z."/>
            <person name="Liu X."/>
            <person name="Jiang W."/>
            <person name="Mao L."/>
            <person name="Kong X."/>
            <person name="Jiao Y."/>
            <person name="Jia J."/>
        </authorList>
    </citation>
    <scope>NUCLEOTIDE SEQUENCE [LARGE SCALE GENOMIC DNA]</scope>
    <source>
        <strain evidence="2">cv. AL8/78</strain>
    </source>
</reference>
<reference evidence="1" key="4">
    <citation type="submission" date="2019-03" db="UniProtKB">
        <authorList>
            <consortium name="EnsemblPlants"/>
        </authorList>
    </citation>
    <scope>IDENTIFICATION</scope>
</reference>
<proteinExistence type="predicted"/>
<organism evidence="1 2">
    <name type="scientific">Aegilops tauschii subsp. strangulata</name>
    <name type="common">Goatgrass</name>
    <dbReference type="NCBI Taxonomy" id="200361"/>
    <lineage>
        <taxon>Eukaryota</taxon>
        <taxon>Viridiplantae</taxon>
        <taxon>Streptophyta</taxon>
        <taxon>Embryophyta</taxon>
        <taxon>Tracheophyta</taxon>
        <taxon>Spermatophyta</taxon>
        <taxon>Magnoliopsida</taxon>
        <taxon>Liliopsida</taxon>
        <taxon>Poales</taxon>
        <taxon>Poaceae</taxon>
        <taxon>BOP clade</taxon>
        <taxon>Pooideae</taxon>
        <taxon>Triticodae</taxon>
        <taxon>Triticeae</taxon>
        <taxon>Triticinae</taxon>
        <taxon>Aegilops</taxon>
    </lineage>
</organism>
<dbReference type="EnsemblPlants" id="AET3Gv20665700.27">
    <property type="protein sequence ID" value="AET3Gv20665700.27"/>
    <property type="gene ID" value="AET3Gv20665700"/>
</dbReference>
<reference evidence="1" key="5">
    <citation type="journal article" date="2021" name="G3 (Bethesda)">
        <title>Aegilops tauschii genome assembly Aet v5.0 features greater sequence contiguity and improved annotation.</title>
        <authorList>
            <person name="Wang L."/>
            <person name="Zhu T."/>
            <person name="Rodriguez J.C."/>
            <person name="Deal K.R."/>
            <person name="Dubcovsky J."/>
            <person name="McGuire P.E."/>
            <person name="Lux T."/>
            <person name="Spannagl M."/>
            <person name="Mayer K.F.X."/>
            <person name="Baldrich P."/>
            <person name="Meyers B.C."/>
            <person name="Huo N."/>
            <person name="Gu Y.Q."/>
            <person name="Zhou H."/>
            <person name="Devos K.M."/>
            <person name="Bennetzen J.L."/>
            <person name="Unver T."/>
            <person name="Budak H."/>
            <person name="Gulick P.J."/>
            <person name="Galiba G."/>
            <person name="Kalapos B."/>
            <person name="Nelson D.R."/>
            <person name="Li P."/>
            <person name="You F.M."/>
            <person name="Luo M.C."/>
            <person name="Dvorak J."/>
        </authorList>
    </citation>
    <scope>NUCLEOTIDE SEQUENCE [LARGE SCALE GENOMIC DNA]</scope>
    <source>
        <strain evidence="1">cv. AL8/78</strain>
    </source>
</reference>
<name>A0A453FFP3_AEGTS</name>
<reference evidence="2" key="1">
    <citation type="journal article" date="2014" name="Science">
        <title>Ancient hybridizations among the ancestral genomes of bread wheat.</title>
        <authorList>
            <consortium name="International Wheat Genome Sequencing Consortium,"/>
            <person name="Marcussen T."/>
            <person name="Sandve S.R."/>
            <person name="Heier L."/>
            <person name="Spannagl M."/>
            <person name="Pfeifer M."/>
            <person name="Jakobsen K.S."/>
            <person name="Wulff B.B."/>
            <person name="Steuernagel B."/>
            <person name="Mayer K.F."/>
            <person name="Olsen O.A."/>
        </authorList>
    </citation>
    <scope>NUCLEOTIDE SEQUENCE [LARGE SCALE GENOMIC DNA]</scope>
    <source>
        <strain evidence="2">cv. AL8/78</strain>
    </source>
</reference>